<dbReference type="AlphaFoldDB" id="A0A1L7WYD6"/>
<dbReference type="OrthoDB" id="3558102at2759"/>
<accession>A0A1L7WYD6</accession>
<feature type="coiled-coil region" evidence="1">
    <location>
        <begin position="197"/>
        <end position="259"/>
    </location>
</feature>
<sequence length="1036" mass="116514">MSDSVPLIASEPLSPTTELTAIRTELQLLKNHAVELGNIIQNQNSQISQFETYFNNERQTLATYQDGQSQLLQRSHDEGFERLRERDALLQETIRLEKKLEEDNVECNAHIGDLTRQNQELKEALEREIAEHRDSNADLQSCLSGIDASTQTDRDHHVRSDSGTQSSEPTIDVLVFNRETKNISYKQITSADYRSEFEKYQELILQHEDTISQLQEHLAHAVKNAKVARASREQVLDAMEEMETAAEEANQAIANGRASPEVQAVNYLKQLKACQEELATKKTIMGEAMSIAHREAAEACAERDYTRAELEKLLAVKGGDDCEEKLKKCDDKLKKTFQRAEEHNARYEKAAKLVLGAYREHDQLNAQLDDKRAKTGPETAEQISFEQEALDNAVQQLINYQEQLADLRERYEATVNDSNAARLGLDQAMLEIERLEDDEGLRNCFEELTKTREQLANLSEVYEKSLNDSNAARLGLNQAMLKFEGLESQAAEQANDDEQPFIKDCPEHLMLCHGNLAKCNEDKEKLGGLYEKAINSANGARKERDDALEKLEKANKNLEAMIRGTPSESSALRTCEKKLLSLCAQLNVANQNAQVARVERDQAIEAQNQSILDNESVTTVGSDQDTLTSNGSDDNDPLPDCEIKFEIAQTAPDNTIEELNQARRGLAERTAERNGAAFRVQVLEAGALEAQDRELALQQMLDEEREGDSLAVTLEEELYDCGTNLEAMTDERDAAVAEVERLNAQVMDLEMDVSVIRAFSVSRGQEAARLESVVEDMERERENSAAEVEQRKYEVEKVHAEELERALDTAEASNEKLEKTTKYTSKNLKKCKEENTAVEAQIEILTQNNNALAAQTGVPQAALDDTIAQRDEAQHQLEELEKKLKACRSEARNYHTTGVELFETANKLRRERYEISQEREECREALKAEKQKAKETSETAPAQEQDPTQHPRERSNAPSPETSTAAKAVDTLETLKDFMTRLTPGDSREKAAPRRSTRSTRNQAPDYDVGPAPRETRSRKRKAAKGEGSGSVKKKR</sequence>
<name>A0A1L7WYD6_9HELO</name>
<feature type="compositionally biased region" description="Polar residues" evidence="2">
    <location>
        <begin position="956"/>
        <end position="965"/>
    </location>
</feature>
<protein>
    <submittedName>
        <fullName evidence="3">Uncharacterized protein</fullName>
    </submittedName>
</protein>
<reference evidence="3 4" key="1">
    <citation type="submission" date="2016-03" db="EMBL/GenBank/DDBJ databases">
        <authorList>
            <person name="Ploux O."/>
        </authorList>
    </citation>
    <scope>NUCLEOTIDE SEQUENCE [LARGE SCALE GENOMIC DNA]</scope>
    <source>
        <strain evidence="3 4">UAMH 11012</strain>
    </source>
</reference>
<dbReference type="STRING" id="576137.A0A1L7WYD6"/>
<evidence type="ECO:0000256" key="2">
    <source>
        <dbReference type="SAM" id="MobiDB-lite"/>
    </source>
</evidence>
<feature type="coiled-coil region" evidence="1">
    <location>
        <begin position="383"/>
        <end position="496"/>
    </location>
</feature>
<dbReference type="Proteomes" id="UP000184330">
    <property type="component" value="Unassembled WGS sequence"/>
</dbReference>
<feature type="region of interest" description="Disordered" evidence="2">
    <location>
        <begin position="148"/>
        <end position="167"/>
    </location>
</feature>
<evidence type="ECO:0000313" key="3">
    <source>
        <dbReference type="EMBL" id="CZR57778.1"/>
    </source>
</evidence>
<dbReference type="EMBL" id="FJOG01000010">
    <property type="protein sequence ID" value="CZR57778.1"/>
    <property type="molecule type" value="Genomic_DNA"/>
</dbReference>
<keyword evidence="4" id="KW-1185">Reference proteome</keyword>
<feature type="coiled-coil region" evidence="1">
    <location>
        <begin position="111"/>
        <end position="142"/>
    </location>
</feature>
<feature type="compositionally biased region" description="Basic and acidic residues" evidence="2">
    <location>
        <begin position="924"/>
        <end position="937"/>
    </location>
</feature>
<feature type="region of interest" description="Disordered" evidence="2">
    <location>
        <begin position="607"/>
        <end position="638"/>
    </location>
</feature>
<proteinExistence type="predicted"/>
<organism evidence="3 4">
    <name type="scientific">Phialocephala subalpina</name>
    <dbReference type="NCBI Taxonomy" id="576137"/>
    <lineage>
        <taxon>Eukaryota</taxon>
        <taxon>Fungi</taxon>
        <taxon>Dikarya</taxon>
        <taxon>Ascomycota</taxon>
        <taxon>Pezizomycotina</taxon>
        <taxon>Leotiomycetes</taxon>
        <taxon>Helotiales</taxon>
        <taxon>Mollisiaceae</taxon>
        <taxon>Phialocephala</taxon>
        <taxon>Phialocephala fortinii species complex</taxon>
    </lineage>
</organism>
<gene>
    <name evidence="3" type="ORF">PAC_07667</name>
</gene>
<feature type="coiled-coil region" evidence="1">
    <location>
        <begin position="530"/>
        <end position="564"/>
    </location>
</feature>
<evidence type="ECO:0000256" key="1">
    <source>
        <dbReference type="SAM" id="Coils"/>
    </source>
</evidence>
<evidence type="ECO:0000313" key="4">
    <source>
        <dbReference type="Proteomes" id="UP000184330"/>
    </source>
</evidence>
<keyword evidence="1" id="KW-0175">Coiled coil</keyword>
<feature type="compositionally biased region" description="Polar residues" evidence="2">
    <location>
        <begin position="607"/>
        <end position="632"/>
    </location>
</feature>
<feature type="region of interest" description="Disordered" evidence="2">
    <location>
        <begin position="924"/>
        <end position="1036"/>
    </location>
</feature>